<dbReference type="AlphaFoldDB" id="G7YQ76"/>
<reference key="2">
    <citation type="submission" date="2011-10" db="EMBL/GenBank/DDBJ databases">
        <title>The genome and transcriptome sequence of Clonorchis sinensis provide insights into the carcinogenic liver fluke.</title>
        <authorList>
            <person name="Wang X."/>
            <person name="Huang Y."/>
            <person name="Chen W."/>
            <person name="Liu H."/>
            <person name="Guo L."/>
            <person name="Chen Y."/>
            <person name="Luo F."/>
            <person name="Zhou W."/>
            <person name="Sun J."/>
            <person name="Mao Q."/>
            <person name="Liang P."/>
            <person name="Zhou C."/>
            <person name="Tian Y."/>
            <person name="Men J."/>
            <person name="Lv X."/>
            <person name="Huang L."/>
            <person name="Zhou J."/>
            <person name="Hu Y."/>
            <person name="Li R."/>
            <person name="Zhang F."/>
            <person name="Lei H."/>
            <person name="Li X."/>
            <person name="Hu X."/>
            <person name="Liang C."/>
            <person name="Xu J."/>
            <person name="Wu Z."/>
            <person name="Yu X."/>
        </authorList>
    </citation>
    <scope>NUCLEOTIDE SEQUENCE</scope>
    <source>
        <strain>Henan</strain>
    </source>
</reference>
<organism evidence="1 2">
    <name type="scientific">Clonorchis sinensis</name>
    <name type="common">Chinese liver fluke</name>
    <dbReference type="NCBI Taxonomy" id="79923"/>
    <lineage>
        <taxon>Eukaryota</taxon>
        <taxon>Metazoa</taxon>
        <taxon>Spiralia</taxon>
        <taxon>Lophotrochozoa</taxon>
        <taxon>Platyhelminthes</taxon>
        <taxon>Trematoda</taxon>
        <taxon>Digenea</taxon>
        <taxon>Opisthorchiida</taxon>
        <taxon>Opisthorchiata</taxon>
        <taxon>Opisthorchiidae</taxon>
        <taxon>Clonorchis</taxon>
    </lineage>
</organism>
<proteinExistence type="predicted"/>
<sequence length="369" mass="42541">MVLSLLKVVHVLNSANTDRTHPGDCTWCSTRRSRNVARLQKYNQHNATGYVENVETGFKSVSLDCGHESMELIFSSSEATLIKQQSIKKVKLSNPLNWYNQFEVASTRFGLHMEILLHYSFTFGRVISGLYRGRRWQRFSTKPLAASNILVLLSFGNFNSRCSFFGGEDSDTCNLSWFYWLKNAGVCHVSLYCQAETLNNFHERPMESKNISNDIRVTIGNPSLTRHSVSRYPTTRPALTVLQAVLTTTAECYNTFTLKHKRKFVQRTVVTCSKQLTGKFTVKNRTIGKRYKDVPDQEKQLNFEEFDKPTRWSFVLQVDEERSRYSPHDQHEATCDLIKVAQIVIQLRGRYYGKAHYSKRIKAKPTAYT</sequence>
<gene>
    <name evidence="1" type="ORF">CLF_106859</name>
</gene>
<reference evidence="1" key="1">
    <citation type="journal article" date="2011" name="Genome Biol.">
        <title>The draft genome of the carcinogenic human liver fluke Clonorchis sinensis.</title>
        <authorList>
            <person name="Wang X."/>
            <person name="Chen W."/>
            <person name="Huang Y."/>
            <person name="Sun J."/>
            <person name="Men J."/>
            <person name="Liu H."/>
            <person name="Luo F."/>
            <person name="Guo L."/>
            <person name="Lv X."/>
            <person name="Deng C."/>
            <person name="Zhou C."/>
            <person name="Fan Y."/>
            <person name="Li X."/>
            <person name="Huang L."/>
            <person name="Hu Y."/>
            <person name="Liang C."/>
            <person name="Hu X."/>
            <person name="Xu J."/>
            <person name="Yu X."/>
        </authorList>
    </citation>
    <scope>NUCLEOTIDE SEQUENCE [LARGE SCALE GENOMIC DNA]</scope>
    <source>
        <strain evidence="1">Henan</strain>
    </source>
</reference>
<name>G7YQ76_CLOSI</name>
<dbReference type="Proteomes" id="UP000008909">
    <property type="component" value="Unassembled WGS sequence"/>
</dbReference>
<evidence type="ECO:0000313" key="2">
    <source>
        <dbReference type="Proteomes" id="UP000008909"/>
    </source>
</evidence>
<accession>G7YQ76</accession>
<keyword evidence="2" id="KW-1185">Reference proteome</keyword>
<protein>
    <submittedName>
        <fullName evidence="1">Uncharacterized protein</fullName>
    </submittedName>
</protein>
<evidence type="ECO:0000313" key="1">
    <source>
        <dbReference type="EMBL" id="GAA55107.1"/>
    </source>
</evidence>
<dbReference type="EMBL" id="DF143963">
    <property type="protein sequence ID" value="GAA55107.1"/>
    <property type="molecule type" value="Genomic_DNA"/>
</dbReference>